<reference evidence="18 19" key="1">
    <citation type="journal article" date="2019" name="Mol. Ecol. Resour.">
        <title>Improving Illumina assemblies with Hi-C and long reads: an example with the North African dromedary.</title>
        <authorList>
            <person name="Elbers J.P."/>
            <person name="Rogers M.F."/>
            <person name="Perelman P.L."/>
            <person name="Proskuryakova A.A."/>
            <person name="Serdyukova N.A."/>
            <person name="Johnson W.E."/>
            <person name="Horin P."/>
            <person name="Corander J."/>
            <person name="Murphy D."/>
            <person name="Burger P.A."/>
        </authorList>
    </citation>
    <scope>NUCLEOTIDE SEQUENCE [LARGE SCALE GENOMIC DNA]</scope>
    <source>
        <strain evidence="18">Drom800</strain>
        <tissue evidence="18">Blood</tissue>
    </source>
</reference>
<keyword evidence="13" id="KW-0325">Glycoprotein</keyword>
<feature type="binding site" description="axial binding residue" evidence="15">
    <location>
        <position position="184"/>
    </location>
    <ligand>
        <name>heme</name>
        <dbReference type="ChEBI" id="CHEBI:30413"/>
        <label>1</label>
    </ligand>
    <ligandPart>
        <name>Fe</name>
        <dbReference type="ChEBI" id="CHEBI:18248"/>
    </ligandPart>
</feature>
<evidence type="ECO:0000256" key="5">
    <source>
        <dbReference type="ARBA" id="ARBA00022448"/>
    </source>
</evidence>
<dbReference type="GO" id="GO:0005615">
    <property type="term" value="C:extracellular space"/>
    <property type="evidence" value="ECO:0007669"/>
    <property type="project" value="TreeGrafter"/>
</dbReference>
<feature type="repeat" description="Hemopexin" evidence="17">
    <location>
        <begin position="174"/>
        <end position="218"/>
    </location>
</feature>
<dbReference type="PROSITE" id="PS51642">
    <property type="entry name" value="HEMOPEXIN_2"/>
    <property type="match status" value="5"/>
</dbReference>
<dbReference type="GO" id="GO:0015232">
    <property type="term" value="F:heme transmembrane transporter activity"/>
    <property type="evidence" value="ECO:0007669"/>
    <property type="project" value="InterPro"/>
</dbReference>
<dbReference type="Gene3D" id="2.110.10.10">
    <property type="entry name" value="Hemopexin-like domain"/>
    <property type="match status" value="2"/>
</dbReference>
<dbReference type="SMART" id="SM00120">
    <property type="entry name" value="HX"/>
    <property type="match status" value="5"/>
</dbReference>
<name>A0A5N4DMT9_CAMDR</name>
<dbReference type="InterPro" id="IPR018486">
    <property type="entry name" value="Hemopexin_CS"/>
</dbReference>
<comment type="caution">
    <text evidence="18">The sequence shown here is derived from an EMBL/GenBank/DDBJ whole genome shotgun (WGS) entry which is preliminary data.</text>
</comment>
<feature type="binding site" description="axial binding residue" evidence="15">
    <location>
        <position position="319"/>
    </location>
    <ligand>
        <name>heme</name>
        <dbReference type="ChEBI" id="CHEBI:30413"/>
        <label>2</label>
    </ligand>
    <ligandPart>
        <name>Fe</name>
        <dbReference type="ChEBI" id="CHEBI:18248"/>
    </ligandPart>
</feature>
<dbReference type="GO" id="GO:0006879">
    <property type="term" value="P:intracellular iron ion homeostasis"/>
    <property type="evidence" value="ECO:0007669"/>
    <property type="project" value="InterPro"/>
</dbReference>
<evidence type="ECO:0000256" key="3">
    <source>
        <dbReference type="ARBA" id="ARBA00011072"/>
    </source>
</evidence>
<keyword evidence="8 15" id="KW-0479">Metal-binding</keyword>
<feature type="disulfide bond" evidence="14">
    <location>
        <begin position="85"/>
        <end position="265"/>
    </location>
</feature>
<evidence type="ECO:0000256" key="12">
    <source>
        <dbReference type="ARBA" id="ARBA00023157"/>
    </source>
</evidence>
<comment type="function">
    <text evidence="1">Binds heme and transports it to the liver for breakdown and iron recovery, after which the free hemopexin returns to the circulation.</text>
</comment>
<proteinExistence type="inferred from homology"/>
<dbReference type="PANTHER" id="PTHR22917">
    <property type="entry name" value="HEMOPEXIN DOMAIN-CONTAINING PROTEIN"/>
    <property type="match status" value="1"/>
</dbReference>
<dbReference type="FunFam" id="2.110.10.10:FF:000009">
    <property type="entry name" value="Hemopexin"/>
    <property type="match status" value="1"/>
</dbReference>
<evidence type="ECO:0000256" key="16">
    <source>
        <dbReference type="PIRSR" id="PIRSR002551-3"/>
    </source>
</evidence>
<feature type="disulfide bond" evidence="14">
    <location>
        <begin position="392"/>
        <end position="434"/>
    </location>
</feature>
<evidence type="ECO:0000256" key="14">
    <source>
        <dbReference type="PIRSR" id="PIRSR002551-1"/>
    </source>
</evidence>
<evidence type="ECO:0000256" key="10">
    <source>
        <dbReference type="ARBA" id="ARBA00022737"/>
    </source>
</evidence>
<feature type="glycosylation site" description="N-linked (GlcNAc...) asparagine" evidence="16">
    <location>
        <position position="221"/>
    </location>
</feature>
<protein>
    <recommendedName>
        <fullName evidence="4">Hemopexin</fullName>
    </recommendedName>
</protein>
<evidence type="ECO:0000256" key="11">
    <source>
        <dbReference type="ARBA" id="ARBA00023004"/>
    </source>
</evidence>
<dbReference type="FunFam" id="2.110.10.10:FF:000013">
    <property type="entry name" value="Hemopexin"/>
    <property type="match status" value="1"/>
</dbReference>
<feature type="disulfide bond" evidence="14">
    <location>
        <begin position="222"/>
        <end position="234"/>
    </location>
</feature>
<feature type="repeat" description="Hemopexin" evidence="17">
    <location>
        <begin position="129"/>
        <end position="173"/>
    </location>
</feature>
<dbReference type="PROSITE" id="PS00024">
    <property type="entry name" value="HEMOPEXIN"/>
    <property type="match status" value="2"/>
</dbReference>
<dbReference type="InterPro" id="IPR016358">
    <property type="entry name" value="Hemopexin"/>
</dbReference>
<evidence type="ECO:0000256" key="8">
    <source>
        <dbReference type="ARBA" id="ARBA00022723"/>
    </source>
</evidence>
<dbReference type="CDD" id="cd00094">
    <property type="entry name" value="HX"/>
    <property type="match status" value="2"/>
</dbReference>
<dbReference type="GlyCosmos" id="A0A5N4DMT9">
    <property type="glycosylation" value="1 site, No reported glycans"/>
</dbReference>
<keyword evidence="5" id="KW-0813">Transport</keyword>
<gene>
    <name evidence="18" type="primary">Hemopexin</name>
    <name evidence="18" type="ORF">Cadr_000015029</name>
</gene>
<keyword evidence="11 15" id="KW-0408">Iron</keyword>
<evidence type="ECO:0000313" key="19">
    <source>
        <dbReference type="Proteomes" id="UP000299084"/>
    </source>
</evidence>
<dbReference type="AlphaFoldDB" id="A0A5N4DMT9"/>
<dbReference type="Pfam" id="PF00045">
    <property type="entry name" value="Hemopexin"/>
    <property type="match status" value="4"/>
</dbReference>
<keyword evidence="10" id="KW-0677">Repeat</keyword>
<feature type="binding site" description="axial binding residue" evidence="15">
    <location>
        <position position="270"/>
    </location>
    <ligand>
        <name>heme</name>
        <dbReference type="ChEBI" id="CHEBI:30413"/>
        <label>2</label>
    </ligand>
    <ligandPart>
        <name>Fe</name>
        <dbReference type="ChEBI" id="CHEBI:18248"/>
    </ligandPart>
</feature>
<keyword evidence="12 14" id="KW-1015">Disulfide bond</keyword>
<dbReference type="SUPFAM" id="SSF50923">
    <property type="entry name" value="Hemopexin-like domain"/>
    <property type="match status" value="2"/>
</dbReference>
<feature type="disulfide bond" evidence="14">
    <location>
        <begin position="183"/>
        <end position="188"/>
    </location>
</feature>
<evidence type="ECO:0000256" key="6">
    <source>
        <dbReference type="ARBA" id="ARBA00022525"/>
    </source>
</evidence>
<dbReference type="STRING" id="9838.ENSCDRP00005022255"/>
<evidence type="ECO:0000256" key="1">
    <source>
        <dbReference type="ARBA" id="ARBA00002031"/>
    </source>
</evidence>
<dbReference type="GO" id="GO:0046872">
    <property type="term" value="F:metal ion binding"/>
    <property type="evidence" value="ECO:0007669"/>
    <property type="project" value="UniProtKB-KW"/>
</dbReference>
<keyword evidence="6" id="KW-0964">Secreted</keyword>
<dbReference type="InterPro" id="IPR018487">
    <property type="entry name" value="Hemopexin-like_repeat"/>
</dbReference>
<evidence type="ECO:0000256" key="7">
    <source>
        <dbReference type="ARBA" id="ARBA00022617"/>
    </source>
</evidence>
<dbReference type="InterPro" id="IPR000585">
    <property type="entry name" value="Hemopexin-like_dom"/>
</dbReference>
<keyword evidence="19" id="KW-1185">Reference proteome</keyword>
<comment type="subcellular location">
    <subcellularLocation>
        <location evidence="2">Secreted</location>
    </subcellularLocation>
</comment>
<feature type="repeat" description="Hemopexin" evidence="17">
    <location>
        <begin position="219"/>
        <end position="265"/>
    </location>
</feature>
<comment type="similarity">
    <text evidence="3">Belongs to the hemopexin family.</text>
</comment>
<evidence type="ECO:0000313" key="18">
    <source>
        <dbReference type="EMBL" id="KAB1272379.1"/>
    </source>
</evidence>
<dbReference type="Proteomes" id="UP000299084">
    <property type="component" value="Unassembled WGS sequence"/>
</dbReference>
<dbReference type="PANTHER" id="PTHR22917:SF9">
    <property type="entry name" value="HEMOPEXIN"/>
    <property type="match status" value="1"/>
</dbReference>
<feature type="repeat" description="Hemopexin" evidence="17">
    <location>
        <begin position="285"/>
        <end position="330"/>
    </location>
</feature>
<evidence type="ECO:0000256" key="9">
    <source>
        <dbReference type="ARBA" id="ARBA00022729"/>
    </source>
</evidence>
<evidence type="ECO:0000256" key="2">
    <source>
        <dbReference type="ARBA" id="ARBA00004613"/>
    </source>
</evidence>
<dbReference type="InterPro" id="IPR051298">
    <property type="entry name" value="Heme_transport/Cell_adhesion"/>
</dbReference>
<keyword evidence="7 15" id="KW-0349">Heme</keyword>
<organism evidence="18 19">
    <name type="scientific">Camelus dromedarius</name>
    <name type="common">Dromedary</name>
    <name type="synonym">Arabian camel</name>
    <dbReference type="NCBI Taxonomy" id="9838"/>
    <lineage>
        <taxon>Eukaryota</taxon>
        <taxon>Metazoa</taxon>
        <taxon>Chordata</taxon>
        <taxon>Craniata</taxon>
        <taxon>Vertebrata</taxon>
        <taxon>Euteleostomi</taxon>
        <taxon>Mammalia</taxon>
        <taxon>Eutheria</taxon>
        <taxon>Laurasiatheria</taxon>
        <taxon>Artiodactyla</taxon>
        <taxon>Tylopoda</taxon>
        <taxon>Camelidae</taxon>
        <taxon>Camelus</taxon>
    </lineage>
</organism>
<feature type="repeat" description="Hemopexin" evidence="17">
    <location>
        <begin position="331"/>
        <end position="378"/>
    </location>
</feature>
<sequence length="492" mass="55086">MGIQTHHQVLDVGVVPLPSLYRGSARCPELSWPFQLIMAWALGALWLLVCWSLANTHPLSLAGAPSHGAEGGNRTKVDPDVIERCSDGWGFDAATLDEHGAMLFLRGESVWKAPNWTRELISERWKDFPSPVDAAFRRSHNSVFLIKGDKVWVYPPEKEKEYPQLLQDEFPGIPSPLDAAVECHHGECQQEGVFFFQGTHTWFWDLTTNTTKERSWPAVGNCSSALRWLSRYYCFRGNQFLRFDPVTGEVQSKYPLDVRDYFMPCPGRGHAHKNATHHGDVRCSPDLVLSALLSDNHGATYAFSGSNYWRLDTSREGWHSWPINHQWPRGPSTVDAAFSWDDKLYLIQGTQVYIFLTKGGYTLVENYPKRLEKEFGSPSGITLDAVDAAFTCPGSSLLHIMAGERLWSLDLKLGPQATWTELHWPHKKVDGALCTTKFLGPNSCSAKGLGLYLIHGPNLFCYSDVEKLTAAKNPPQPQRVNSLLGCLPSNGS</sequence>
<evidence type="ECO:0000256" key="17">
    <source>
        <dbReference type="PROSITE-ProRule" id="PRU01011"/>
    </source>
</evidence>
<evidence type="ECO:0000256" key="15">
    <source>
        <dbReference type="PIRSR" id="PIRSR002551-2"/>
    </source>
</evidence>
<dbReference type="InterPro" id="IPR036375">
    <property type="entry name" value="Hemopexin-like_dom_sf"/>
</dbReference>
<dbReference type="PIRSF" id="PIRSF002551">
    <property type="entry name" value="Hemopexin_chordata"/>
    <property type="match status" value="1"/>
</dbReference>
<evidence type="ECO:0000256" key="13">
    <source>
        <dbReference type="ARBA" id="ARBA00023180"/>
    </source>
</evidence>
<accession>A0A5N4DMT9</accession>
<keyword evidence="9" id="KW-0732">Signal</keyword>
<evidence type="ECO:0000256" key="4">
    <source>
        <dbReference type="ARBA" id="ARBA00013632"/>
    </source>
</evidence>
<dbReference type="EMBL" id="JWIN03000010">
    <property type="protein sequence ID" value="KAB1272379.1"/>
    <property type="molecule type" value="Genomic_DNA"/>
</dbReference>